<dbReference type="AlphaFoldDB" id="A0A1H2EMG2"/>
<evidence type="ECO:0008006" key="3">
    <source>
        <dbReference type="Google" id="ProtNLM"/>
    </source>
</evidence>
<name>A0A1H2EMG2_9PSED</name>
<organism evidence="1 2">
    <name type="scientific">Pseudomonas orientalis</name>
    <dbReference type="NCBI Taxonomy" id="76758"/>
    <lineage>
        <taxon>Bacteria</taxon>
        <taxon>Pseudomonadati</taxon>
        <taxon>Pseudomonadota</taxon>
        <taxon>Gammaproteobacteria</taxon>
        <taxon>Pseudomonadales</taxon>
        <taxon>Pseudomonadaceae</taxon>
        <taxon>Pseudomonas</taxon>
    </lineage>
</organism>
<proteinExistence type="predicted"/>
<dbReference type="EMBL" id="LT629782">
    <property type="protein sequence ID" value="SDT96306.1"/>
    <property type="molecule type" value="Genomic_DNA"/>
</dbReference>
<keyword evidence="2" id="KW-1185">Reference proteome</keyword>
<sequence>MIKDSPNPPSDSTAFHTAAHRAINHYLNPSEKPDPSAEDHGVFAVREGFDAETLLVNASEDLASVQALASHLAFEIEGTPRSVALGICRMLEGIQLMVDKTLNLKDIPKDRSESED</sequence>
<dbReference type="Pfam" id="PF19619">
    <property type="entry name" value="DUF6124"/>
    <property type="match status" value="1"/>
</dbReference>
<dbReference type="RefSeq" id="WP_057721744.1">
    <property type="nucleotide sequence ID" value="NZ_JYLM01000001.1"/>
</dbReference>
<dbReference type="OrthoDB" id="7023044at2"/>
<reference evidence="1 2" key="1">
    <citation type="submission" date="2016-10" db="EMBL/GenBank/DDBJ databases">
        <authorList>
            <person name="Varghese N."/>
            <person name="Submissions S."/>
        </authorList>
    </citation>
    <scope>NUCLEOTIDE SEQUENCE [LARGE SCALE GENOMIC DNA]</scope>
    <source>
        <strain evidence="1 2">BS2775</strain>
    </source>
</reference>
<evidence type="ECO:0000313" key="1">
    <source>
        <dbReference type="EMBL" id="SDT96306.1"/>
    </source>
</evidence>
<dbReference type="Proteomes" id="UP000183653">
    <property type="component" value="Chromosome I"/>
</dbReference>
<accession>A0A1H2EMG2</accession>
<protein>
    <recommendedName>
        <fullName evidence="3">DUF3077 domain-containing protein</fullName>
    </recommendedName>
</protein>
<gene>
    <name evidence="1" type="ORF">SAMN04490197_1453</name>
</gene>
<evidence type="ECO:0000313" key="2">
    <source>
        <dbReference type="Proteomes" id="UP000183653"/>
    </source>
</evidence>